<evidence type="ECO:0000313" key="1">
    <source>
        <dbReference type="EMBL" id="AMP97883.1"/>
    </source>
</evidence>
<evidence type="ECO:0008006" key="3">
    <source>
        <dbReference type="Google" id="ProtNLM"/>
    </source>
</evidence>
<dbReference type="AlphaFoldDB" id="A0A127V971"/>
<dbReference type="EMBL" id="CP014504">
    <property type="protein sequence ID" value="AMP97883.1"/>
    <property type="molecule type" value="Genomic_DNA"/>
</dbReference>
<keyword evidence="2" id="KW-1185">Reference proteome</keyword>
<dbReference type="RefSeq" id="WP_068397144.1">
    <property type="nucleotide sequence ID" value="NZ_CP014504.1"/>
</dbReference>
<name>A0A127V971_9SPHI</name>
<proteinExistence type="predicted"/>
<sequence>MFRGFNLSFYDHQIDDYYKTGLQRYNEDRLAVKEGTERFLLPDGSLDGELMESEWFPNVEADVFISHSHADQKLAIAFSGWLYETFKLKCFIDSCIWGQSTKLLKNLDDKYCVSTRHDDGSVKTFSYDTRNRSTSLVYLMLSTALTKMIDRAECLMFLNTPESTTTKKVISDSTYSPWIYSEISISQMIRKLIPERYDRRSIKFFSKGGVAEPITESLKMKFVMSLGHLTDISSYDLIKWGEKYDELGSDKRYPLDLLYEKFPIDLSSYK</sequence>
<organism evidence="1 2">
    <name type="scientific">Pedobacter cryoconitis</name>
    <dbReference type="NCBI Taxonomy" id="188932"/>
    <lineage>
        <taxon>Bacteria</taxon>
        <taxon>Pseudomonadati</taxon>
        <taxon>Bacteroidota</taxon>
        <taxon>Sphingobacteriia</taxon>
        <taxon>Sphingobacteriales</taxon>
        <taxon>Sphingobacteriaceae</taxon>
        <taxon>Pedobacter</taxon>
    </lineage>
</organism>
<evidence type="ECO:0000313" key="2">
    <source>
        <dbReference type="Proteomes" id="UP000071561"/>
    </source>
</evidence>
<dbReference type="OrthoDB" id="6971689at2"/>
<dbReference type="KEGG" id="pcm:AY601_0944"/>
<accession>A0A127V971</accession>
<gene>
    <name evidence="1" type="ORF">AY601_0944</name>
</gene>
<dbReference type="PATRIC" id="fig|188932.3.peg.972"/>
<reference evidence="1 2" key="1">
    <citation type="submission" date="2016-03" db="EMBL/GenBank/DDBJ databases">
        <title>Complete genome sequence of Pedobacter cryoconitis PAMC 27485.</title>
        <authorList>
            <person name="Lee J."/>
            <person name="Kim O.-S."/>
        </authorList>
    </citation>
    <scope>NUCLEOTIDE SEQUENCE [LARGE SCALE GENOMIC DNA]</scope>
    <source>
        <strain evidence="1 2">PAMC 27485</strain>
    </source>
</reference>
<dbReference type="Proteomes" id="UP000071561">
    <property type="component" value="Chromosome"/>
</dbReference>
<protein>
    <recommendedName>
        <fullName evidence="3">TIR domain-containing protein</fullName>
    </recommendedName>
</protein>